<feature type="compositionally biased region" description="Acidic residues" evidence="1">
    <location>
        <begin position="137"/>
        <end position="152"/>
    </location>
</feature>
<feature type="region of interest" description="Disordered" evidence="1">
    <location>
        <begin position="137"/>
        <end position="189"/>
    </location>
</feature>
<feature type="region of interest" description="Disordered" evidence="1">
    <location>
        <begin position="102"/>
        <end position="124"/>
    </location>
</feature>
<dbReference type="EMBL" id="JAQQWL010000007">
    <property type="protein sequence ID" value="KAK8064417.1"/>
    <property type="molecule type" value="Genomic_DNA"/>
</dbReference>
<organism evidence="2 3">
    <name type="scientific">Apiospora phragmitis</name>
    <dbReference type="NCBI Taxonomy" id="2905665"/>
    <lineage>
        <taxon>Eukaryota</taxon>
        <taxon>Fungi</taxon>
        <taxon>Dikarya</taxon>
        <taxon>Ascomycota</taxon>
        <taxon>Pezizomycotina</taxon>
        <taxon>Sordariomycetes</taxon>
        <taxon>Xylariomycetidae</taxon>
        <taxon>Amphisphaeriales</taxon>
        <taxon>Apiosporaceae</taxon>
        <taxon>Apiospora</taxon>
    </lineage>
</organism>
<dbReference type="Proteomes" id="UP001480595">
    <property type="component" value="Unassembled WGS sequence"/>
</dbReference>
<sequence>MKKRTPGDHHHHGWWRYLKSPDEYRRQLMMEYALAEYDYVITEAEADEIFLQPHWWEDVDEFVQYMKDVNFGTSIAGTANVALPSSLRVYTDAELDAMEETGDFYPSTPELSPSSSSSSTSTVAVDSLELENEWLLEEEDQDEDEDEDEDEGLPSYGESVLAVSPPTYMDAPEQPEKPEEPEEDETEAQQLDDLSCWLDSLLVPITPHASIEIPAAEEADDVAEIILDTQPPLSPVTVVETHEAVEVTMEVATPAVVEVVVKKSETTTSLLPITAPTATTTTTTRRERFGLRVGKVKTNFWRGLKAIGCSSSSRPRAFWGGKSGRLC</sequence>
<feature type="compositionally biased region" description="Low complexity" evidence="1">
    <location>
        <begin position="106"/>
        <end position="122"/>
    </location>
</feature>
<comment type="caution">
    <text evidence="2">The sequence shown here is derived from an EMBL/GenBank/DDBJ whole genome shotgun (WGS) entry which is preliminary data.</text>
</comment>
<evidence type="ECO:0000313" key="2">
    <source>
        <dbReference type="EMBL" id="KAK8064417.1"/>
    </source>
</evidence>
<evidence type="ECO:0000256" key="1">
    <source>
        <dbReference type="SAM" id="MobiDB-lite"/>
    </source>
</evidence>
<gene>
    <name evidence="2" type="ORF">PG994_007055</name>
</gene>
<evidence type="ECO:0000313" key="3">
    <source>
        <dbReference type="Proteomes" id="UP001480595"/>
    </source>
</evidence>
<proteinExistence type="predicted"/>
<accession>A0ABR1V0G5</accession>
<protein>
    <submittedName>
        <fullName evidence="2">Uncharacterized protein</fullName>
    </submittedName>
</protein>
<name>A0ABR1V0G5_9PEZI</name>
<dbReference type="RefSeq" id="XP_066715406.1">
    <property type="nucleotide sequence ID" value="XM_066858464.1"/>
</dbReference>
<keyword evidence="3" id="KW-1185">Reference proteome</keyword>
<dbReference type="GeneID" id="92091527"/>
<reference evidence="2 3" key="1">
    <citation type="submission" date="2023-01" db="EMBL/GenBank/DDBJ databases">
        <title>Analysis of 21 Apiospora genomes using comparative genomics revels a genus with tremendous synthesis potential of carbohydrate active enzymes and secondary metabolites.</title>
        <authorList>
            <person name="Sorensen T."/>
        </authorList>
    </citation>
    <scope>NUCLEOTIDE SEQUENCE [LARGE SCALE GENOMIC DNA]</scope>
    <source>
        <strain evidence="2 3">CBS 135458</strain>
    </source>
</reference>